<accession>A0A8T0PZD8</accession>
<gene>
    <name evidence="5" type="ORF">PVAP13_7NG283400</name>
</gene>
<dbReference type="EMBL" id="CM029050">
    <property type="protein sequence ID" value="KAG2567987.1"/>
    <property type="molecule type" value="Genomic_DNA"/>
</dbReference>
<dbReference type="InterPro" id="IPR000048">
    <property type="entry name" value="IQ_motif_EF-hand-BS"/>
</dbReference>
<dbReference type="Pfam" id="PF00612">
    <property type="entry name" value="IQ"/>
    <property type="match status" value="1"/>
</dbReference>
<evidence type="ECO:0000313" key="5">
    <source>
        <dbReference type="EMBL" id="KAG2567987.1"/>
    </source>
</evidence>
<evidence type="ECO:0000313" key="6">
    <source>
        <dbReference type="Proteomes" id="UP000823388"/>
    </source>
</evidence>
<evidence type="ECO:0000256" key="4">
    <source>
        <dbReference type="SAM" id="MobiDB-lite"/>
    </source>
</evidence>
<reference evidence="5" key="1">
    <citation type="submission" date="2020-05" db="EMBL/GenBank/DDBJ databases">
        <title>WGS assembly of Panicum virgatum.</title>
        <authorList>
            <person name="Lovell J.T."/>
            <person name="Jenkins J."/>
            <person name="Shu S."/>
            <person name="Juenger T.E."/>
            <person name="Schmutz J."/>
        </authorList>
    </citation>
    <scope>NUCLEOTIDE SEQUENCE</scope>
    <source>
        <strain evidence="5">AP13</strain>
    </source>
</reference>
<protein>
    <submittedName>
        <fullName evidence="5">Uncharacterized protein</fullName>
    </submittedName>
</protein>
<feature type="region of interest" description="Disordered" evidence="4">
    <location>
        <begin position="18"/>
        <end position="42"/>
    </location>
</feature>
<feature type="compositionally biased region" description="Basic and acidic residues" evidence="4">
    <location>
        <begin position="31"/>
        <end position="42"/>
    </location>
</feature>
<dbReference type="AlphaFoldDB" id="A0A8T0PZD8"/>
<keyword evidence="1" id="KW-0112">Calmodulin-binding</keyword>
<dbReference type="Gene3D" id="1.20.5.190">
    <property type="match status" value="1"/>
</dbReference>
<evidence type="ECO:0000256" key="3">
    <source>
        <dbReference type="ARBA" id="ARBA00045534"/>
    </source>
</evidence>
<comment type="caution">
    <text evidence="5">The sequence shown here is derived from an EMBL/GenBank/DDBJ whole genome shotgun (WGS) entry which is preliminary data.</text>
</comment>
<evidence type="ECO:0000256" key="1">
    <source>
        <dbReference type="ARBA" id="ARBA00022860"/>
    </source>
</evidence>
<comment type="function">
    <text evidence="3">May be involved in cooperative interactions with calmodulins or calmodulin-like proteins. Recruits calmodulin proteins to microtubules, thus being a potential scaffold in cellular signaling and trafficking. May associate with nucleic acids and regulate gene expression at the transcriptional or post-transcriptional level.</text>
</comment>
<keyword evidence="6" id="KW-1185">Reference proteome</keyword>
<dbReference type="PANTHER" id="PTHR32295">
    <property type="entry name" value="IQ-DOMAIN 5-RELATED"/>
    <property type="match status" value="1"/>
</dbReference>
<comment type="similarity">
    <text evidence="2">Belongs to the IQD family.</text>
</comment>
<sequence length="195" mass="21629">MDALLRRLLRCFGARRRRERPRRRHGGRGGGGRDDDADDATKKSFLRRVARFGRRGAGAERLETPRPCRRRWPRPRGVNRVFARSPPCGTAARGVEPRPAATDAVAAAATAVQAEGGGAGSQEFSVEHAAAATIQAHFRGHLARKAFRALRSLVKLQAFARGAYVRKQASVAFWCMKVLVRLQVRVRSRQLLLLD</sequence>
<dbReference type="Proteomes" id="UP000823388">
    <property type="component" value="Chromosome 7N"/>
</dbReference>
<proteinExistence type="inferred from homology"/>
<organism evidence="5 6">
    <name type="scientific">Panicum virgatum</name>
    <name type="common">Blackwell switchgrass</name>
    <dbReference type="NCBI Taxonomy" id="38727"/>
    <lineage>
        <taxon>Eukaryota</taxon>
        <taxon>Viridiplantae</taxon>
        <taxon>Streptophyta</taxon>
        <taxon>Embryophyta</taxon>
        <taxon>Tracheophyta</taxon>
        <taxon>Spermatophyta</taxon>
        <taxon>Magnoliopsida</taxon>
        <taxon>Liliopsida</taxon>
        <taxon>Poales</taxon>
        <taxon>Poaceae</taxon>
        <taxon>PACMAD clade</taxon>
        <taxon>Panicoideae</taxon>
        <taxon>Panicodae</taxon>
        <taxon>Paniceae</taxon>
        <taxon>Panicinae</taxon>
        <taxon>Panicum</taxon>
        <taxon>Panicum sect. Hiantes</taxon>
    </lineage>
</organism>
<dbReference type="InterPro" id="IPR027417">
    <property type="entry name" value="P-loop_NTPase"/>
</dbReference>
<name>A0A8T0PZD8_PANVG</name>
<dbReference type="SMART" id="SM00015">
    <property type="entry name" value="IQ"/>
    <property type="match status" value="1"/>
</dbReference>
<feature type="compositionally biased region" description="Basic residues" evidence="4">
    <location>
        <begin position="18"/>
        <end position="27"/>
    </location>
</feature>
<dbReference type="GO" id="GO:0005516">
    <property type="term" value="F:calmodulin binding"/>
    <property type="evidence" value="ECO:0007669"/>
    <property type="project" value="UniProtKB-KW"/>
</dbReference>
<dbReference type="SUPFAM" id="SSF52540">
    <property type="entry name" value="P-loop containing nucleoside triphosphate hydrolases"/>
    <property type="match status" value="1"/>
</dbReference>
<dbReference type="PROSITE" id="PS50096">
    <property type="entry name" value="IQ"/>
    <property type="match status" value="1"/>
</dbReference>
<evidence type="ECO:0000256" key="2">
    <source>
        <dbReference type="ARBA" id="ARBA00024341"/>
    </source>
</evidence>
<dbReference type="PANTHER" id="PTHR32295:SF108">
    <property type="entry name" value="PROTEIN IQ-DOMAIN 20"/>
    <property type="match status" value="1"/>
</dbReference>